<evidence type="ECO:0000256" key="3">
    <source>
        <dbReference type="ARBA" id="ARBA00004789"/>
    </source>
</evidence>
<dbReference type="SUPFAM" id="SSF53901">
    <property type="entry name" value="Thiolase-like"/>
    <property type="match status" value="2"/>
</dbReference>
<reference evidence="12 13" key="1">
    <citation type="submission" date="2018-05" db="EMBL/GenBank/DDBJ databases">
        <title>Genomic Encyclopedia of Type Strains, Phase IV (KMG-IV): sequencing the most valuable type-strain genomes for metagenomic binning, comparative biology and taxonomic classification.</title>
        <authorList>
            <person name="Goeker M."/>
        </authorList>
    </citation>
    <scope>NUCLEOTIDE SEQUENCE [LARGE SCALE GENOMIC DNA]</scope>
    <source>
        <strain evidence="12 13">DSM 18773</strain>
    </source>
</reference>
<dbReference type="SUPFAM" id="SSF51735">
    <property type="entry name" value="NAD(P)-binding Rossmann-fold domains"/>
    <property type="match status" value="1"/>
</dbReference>
<keyword evidence="13" id="KW-1185">Reference proteome</keyword>
<feature type="compositionally biased region" description="Low complexity" evidence="9">
    <location>
        <begin position="153"/>
        <end position="180"/>
    </location>
</feature>
<keyword evidence="8" id="KW-0677">Repeat</keyword>
<feature type="region of interest" description="Disordered" evidence="9">
    <location>
        <begin position="28"/>
        <end position="65"/>
    </location>
</feature>
<dbReference type="InterPro" id="IPR018201">
    <property type="entry name" value="Ketoacyl_synth_AS"/>
</dbReference>
<dbReference type="SMART" id="SM00822">
    <property type="entry name" value="PKS_KR"/>
    <property type="match status" value="1"/>
</dbReference>
<dbReference type="FunFam" id="3.40.47.10:FF:000019">
    <property type="entry name" value="Polyketide synthase type I"/>
    <property type="match status" value="1"/>
</dbReference>
<proteinExistence type="predicted"/>
<dbReference type="Pfam" id="PF22336">
    <property type="entry name" value="RhiE-like_linker"/>
    <property type="match status" value="1"/>
</dbReference>
<evidence type="ECO:0000256" key="4">
    <source>
        <dbReference type="ARBA" id="ARBA00022450"/>
    </source>
</evidence>
<dbReference type="SMART" id="SM00823">
    <property type="entry name" value="PKS_PP"/>
    <property type="match status" value="2"/>
</dbReference>
<dbReference type="Pfam" id="PF02801">
    <property type="entry name" value="Ketoacyl-synt_C"/>
    <property type="match status" value="2"/>
</dbReference>
<comment type="function">
    <text evidence="1">Involved in some intermediate steps for the synthesis of the antibiotic polyketide bacillaene which is involved in secondary metabolism.</text>
</comment>
<evidence type="ECO:0000256" key="7">
    <source>
        <dbReference type="ARBA" id="ARBA00022679"/>
    </source>
</evidence>
<dbReference type="Pfam" id="PF08659">
    <property type="entry name" value="KR"/>
    <property type="match status" value="1"/>
</dbReference>
<dbReference type="GO" id="GO:0031177">
    <property type="term" value="F:phosphopantetheine binding"/>
    <property type="evidence" value="ECO:0007669"/>
    <property type="project" value="InterPro"/>
</dbReference>
<dbReference type="InterPro" id="IPR057326">
    <property type="entry name" value="KR_dom"/>
</dbReference>
<dbReference type="SUPFAM" id="SSF47336">
    <property type="entry name" value="ACP-like"/>
    <property type="match status" value="2"/>
</dbReference>
<feature type="domain" description="Carrier" evidence="10">
    <location>
        <begin position="1358"/>
        <end position="1441"/>
    </location>
</feature>
<dbReference type="OrthoDB" id="9778690at2"/>
<feature type="domain" description="Ketosynthase family 3 (KS3)" evidence="11">
    <location>
        <begin position="218"/>
        <end position="657"/>
    </location>
</feature>
<comment type="subcellular location">
    <subcellularLocation>
        <location evidence="2">Cytoplasm</location>
    </subcellularLocation>
</comment>
<keyword evidence="4" id="KW-0596">Phosphopantetheine</keyword>
<organism evidence="12 13">
    <name type="scientific">Tumebacillus permanentifrigoris</name>
    <dbReference type="NCBI Taxonomy" id="378543"/>
    <lineage>
        <taxon>Bacteria</taxon>
        <taxon>Bacillati</taxon>
        <taxon>Bacillota</taxon>
        <taxon>Bacilli</taxon>
        <taxon>Bacillales</taxon>
        <taxon>Alicyclobacillaceae</taxon>
        <taxon>Tumebacillus</taxon>
    </lineage>
</organism>
<dbReference type="PROSITE" id="PS52004">
    <property type="entry name" value="KS3_2"/>
    <property type="match status" value="2"/>
</dbReference>
<dbReference type="SMART" id="SM00825">
    <property type="entry name" value="PKS_KS"/>
    <property type="match status" value="2"/>
</dbReference>
<dbReference type="PANTHER" id="PTHR43775">
    <property type="entry name" value="FATTY ACID SYNTHASE"/>
    <property type="match status" value="1"/>
</dbReference>
<dbReference type="InterPro" id="IPR009081">
    <property type="entry name" value="PP-bd_ACP"/>
</dbReference>
<evidence type="ECO:0000259" key="11">
    <source>
        <dbReference type="PROSITE" id="PS52004"/>
    </source>
</evidence>
<evidence type="ECO:0000256" key="5">
    <source>
        <dbReference type="ARBA" id="ARBA00022490"/>
    </source>
</evidence>
<evidence type="ECO:0000256" key="2">
    <source>
        <dbReference type="ARBA" id="ARBA00004496"/>
    </source>
</evidence>
<dbReference type="Gene3D" id="3.40.50.720">
    <property type="entry name" value="NAD(P)-binding Rossmann-like Domain"/>
    <property type="match status" value="1"/>
</dbReference>
<dbReference type="Gene3D" id="3.40.47.10">
    <property type="match status" value="2"/>
</dbReference>
<dbReference type="InterPro" id="IPR050091">
    <property type="entry name" value="PKS_NRPS_Biosynth_Enz"/>
</dbReference>
<dbReference type="Proteomes" id="UP000245634">
    <property type="component" value="Unassembled WGS sequence"/>
</dbReference>
<dbReference type="Pfam" id="PF00109">
    <property type="entry name" value="ketoacyl-synt"/>
    <property type="match status" value="2"/>
</dbReference>
<dbReference type="InterPro" id="IPR013968">
    <property type="entry name" value="PKS_KR"/>
</dbReference>
<dbReference type="PANTHER" id="PTHR43775:SF37">
    <property type="entry name" value="SI:DKEY-61P9.11"/>
    <property type="match status" value="1"/>
</dbReference>
<feature type="region of interest" description="Disordered" evidence="9">
    <location>
        <begin position="151"/>
        <end position="198"/>
    </location>
</feature>
<name>A0A316DCR7_9BACL</name>
<evidence type="ECO:0000256" key="8">
    <source>
        <dbReference type="ARBA" id="ARBA00022737"/>
    </source>
</evidence>
<dbReference type="GO" id="GO:0005737">
    <property type="term" value="C:cytoplasm"/>
    <property type="evidence" value="ECO:0007669"/>
    <property type="project" value="UniProtKB-SubCell"/>
</dbReference>
<dbReference type="GO" id="GO:0006633">
    <property type="term" value="P:fatty acid biosynthetic process"/>
    <property type="evidence" value="ECO:0007669"/>
    <property type="project" value="InterPro"/>
</dbReference>
<comment type="pathway">
    <text evidence="3">Antibiotic biosynthesis; bacillaene biosynthesis.</text>
</comment>
<dbReference type="GO" id="GO:0005886">
    <property type="term" value="C:plasma membrane"/>
    <property type="evidence" value="ECO:0007669"/>
    <property type="project" value="TreeGrafter"/>
</dbReference>
<dbReference type="CDD" id="cd08953">
    <property type="entry name" value="KR_2_SDR_x"/>
    <property type="match status" value="1"/>
</dbReference>
<dbReference type="CDD" id="cd00833">
    <property type="entry name" value="PKS"/>
    <property type="match status" value="2"/>
</dbReference>
<dbReference type="InterPro" id="IPR014031">
    <property type="entry name" value="Ketoacyl_synth_C"/>
</dbReference>
<feature type="domain" description="Ketosynthase family 3 (KS3)" evidence="11">
    <location>
        <begin position="1490"/>
        <end position="1901"/>
    </location>
</feature>
<accession>A0A316DCR7</accession>
<dbReference type="InterPro" id="IPR016039">
    <property type="entry name" value="Thiolase-like"/>
</dbReference>
<evidence type="ECO:0000313" key="12">
    <source>
        <dbReference type="EMBL" id="PWK14993.1"/>
    </source>
</evidence>
<keyword evidence="5" id="KW-0963">Cytoplasm</keyword>
<dbReference type="InterPro" id="IPR014030">
    <property type="entry name" value="Ketoacyl_synth_N"/>
</dbReference>
<dbReference type="PROSITE" id="PS50075">
    <property type="entry name" value="CARRIER"/>
    <property type="match status" value="2"/>
</dbReference>
<comment type="caution">
    <text evidence="12">The sequence shown here is derived from an EMBL/GenBank/DDBJ whole genome shotgun (WGS) entry which is preliminary data.</text>
</comment>
<feature type="compositionally biased region" description="Low complexity" evidence="9">
    <location>
        <begin position="33"/>
        <end position="53"/>
    </location>
</feature>
<dbReference type="InterPro" id="IPR036291">
    <property type="entry name" value="NAD(P)-bd_dom_sf"/>
</dbReference>
<evidence type="ECO:0000256" key="9">
    <source>
        <dbReference type="SAM" id="MobiDB-lite"/>
    </source>
</evidence>
<evidence type="ECO:0000256" key="1">
    <source>
        <dbReference type="ARBA" id="ARBA00003299"/>
    </source>
</evidence>
<evidence type="ECO:0000256" key="6">
    <source>
        <dbReference type="ARBA" id="ARBA00022553"/>
    </source>
</evidence>
<protein>
    <submittedName>
        <fullName evidence="12">Ketoacyl-synthetase-like protein</fullName>
    </submittedName>
</protein>
<dbReference type="PROSITE" id="PS00606">
    <property type="entry name" value="KS3_1"/>
    <property type="match status" value="1"/>
</dbReference>
<evidence type="ECO:0000259" key="10">
    <source>
        <dbReference type="PROSITE" id="PS50075"/>
    </source>
</evidence>
<dbReference type="EMBL" id="QGGL01000004">
    <property type="protein sequence ID" value="PWK14993.1"/>
    <property type="molecule type" value="Genomic_DNA"/>
</dbReference>
<dbReference type="InterPro" id="IPR036736">
    <property type="entry name" value="ACP-like_sf"/>
</dbReference>
<evidence type="ECO:0000313" key="13">
    <source>
        <dbReference type="Proteomes" id="UP000245634"/>
    </source>
</evidence>
<dbReference type="SMART" id="SM01294">
    <property type="entry name" value="PKS_PP_betabranch"/>
    <property type="match status" value="1"/>
</dbReference>
<dbReference type="InterPro" id="IPR020806">
    <property type="entry name" value="PKS_PP-bd"/>
</dbReference>
<dbReference type="GO" id="GO:0071770">
    <property type="term" value="P:DIM/DIP cell wall layer assembly"/>
    <property type="evidence" value="ECO:0007669"/>
    <property type="project" value="TreeGrafter"/>
</dbReference>
<feature type="domain" description="Carrier" evidence="10">
    <location>
        <begin position="63"/>
        <end position="139"/>
    </location>
</feature>
<sequence>MNDQLKALYSQLQAGKITKDEAAKQLKALMSGTPVQQTAPQPQQQTQPQSQQQPPAPANGGVPDRDKAINFMKQLFSNVLKVPVDRLDAEDDFEKYGVDSIVVMQLTNEFEAVFGSLSKTLFFEYQTIQEITDHFLKAHAEQMRALLTEKEAPAAPTQPVPTQAAPVTPTKAQPAQTQAPSKGRKRSRALPETTTVTTALTAPTATTVTASPTPVDQVHDIAIIGLSGRYPQSADVNQFWENLKSGKDCITEVPEDRWNHGLYYDEDKHKPGKTYGKWGGFLDGIDQFDPLFFNISPREAEIMDPQERLFLECVYEALQDAGYTRDELSSIPGQDLPGNVGVYVGVMYEEYQLYAAQAQVLGTNIIANGSPSSIANRVSYFCNFHGPSIAIDTMCSSSLTAIHLACQSIRNGECSLAIAGGVNVTIHPNKYLVLAQGNFLSSKGRCESFGEEGDGYVPGEGVGAVLLKPLAQAVADGDHIYGVIKGTAINHGGKSNWYTVPNPVAQASVVGRALKDAGIHPRTISYVEAHGTGTSLGDPIEITGLTKSFAEYTTDRQYCSIGSAKSNIGHCESASGIAALTKVLLQMKHKQLVPSLHSKTLNPNIDFSQTPFVVQQELTEWRRPVIEMDGQVQEYPRTAGISAFGAGGTNAHVIVEEYIPAVEVHQNASQTLTDPVMIALSAKNKDALQKQARKLLVSIREQGYREADLPNIAYTLQIGREAMEERLGMLVYSIQELEDKLRAFLEGRTGIANLYQGRLKRNQEAEDKTAYPSLLESWVHGQSVDWTNLYTGALPQRISLPTYPFAKQRYWVPKPAQLTQVDSQPPVSASETPAQTDTLVYVKEWEEKAIAGNAELTGGLVVVWATPATSALASQIFKDRTDVQKVIVIHNGNQHTAEAWTADFYSEVSGESLYHAMKEKQRTQQLLGVIDLTAFDAAYEQSKALEVGKLRFLQLLLERDRNDGFKLLQVTHRLQNHLLSQTTMQGARMAGLYRMFSSEYKQVVSLTMDSEIPVHEVSALAKQIEGEYVLGSQANSTECCYRNGRRYEPKLSLALTKQEVQTHSYRTGTYQVEDVILITGGSRGIGASVAEHIVAQGVRNLVILGREAMPARSEWKSIVSGHEKPALQAKLQRMQALIDRGVNVYYSHTALTDEAGLRAMLQAVRQEMGAVTGVFHCAGSASANPAFINKPISDIVAVCEPKISGLETLYEALSHEPLKFFTLFSSVSGVSPKLGAGQSDYAMANSYMDTFALHKRGQGKTRVTSIQWPAWGETGMASSGMPPAFSKTGLVALSTREGLTLLDGIQAADLPVSMPCVIRLDLFSPVQFLKTELPPKPDQQGGARTVAKPIEAPAKPVAVSNQGQQAEIRAWLQQLFISELKLTMEQLDDDTPFDEYGVDSVLLAQLAHKMSSRLGGVMLDPSLLLEYSTITALIQYFIRHHADAFGQAEAETNTNTVAPTLQVLPEPAPVREPVTVQQPVVVSHPSVQADDEIAVVGLSCRFPGAPTKEAYWELLTRGTSAIQPVPQSRWTPVAGRKDFAGWVDGVDLFDPKFFLINEQDAAIMDPQARVILEESLKAIYDAGYAHKQLFGEKVGVYIGGRAQPRTDIQAVLEAPNPILGIGQNYLATNISRFFNFRGPSLVVDTACSSAITNMQFAIDSLRGGRIEMALVGAVNLILSPYTHEIFAARNLLSKDGVMRIFDKQAEGEVLGEGAGVVLLKRLRDAVRDGNQIYGVIKGVAVNNDGRTLGPGSPNLAAQKQVMQEALTMSGLQPADIGYIEVNGGGSPVTDSLEIKALSEVYDLKNTALQPCLLGSVKPNIGHLLLTSGMAGFIRCLLSVHHKQIPLFRSALDPFDHYDFAASRIQFNRETIDWKAVPGKKRIAALNTFPDGGTNCHALIEEFVPDESYRRTAFAQPLPTMDRKSFPLNSMPPIQSDLKQPQGVSSHSMSISTMWGNYDEKVI</sequence>
<dbReference type="InterPro" id="IPR020841">
    <property type="entry name" value="PKS_Beta-ketoAc_synthase_dom"/>
</dbReference>
<dbReference type="PROSITE" id="PS00012">
    <property type="entry name" value="PHOSPHOPANTETHEINE"/>
    <property type="match status" value="2"/>
</dbReference>
<dbReference type="Gene3D" id="1.10.1200.10">
    <property type="entry name" value="ACP-like"/>
    <property type="match status" value="2"/>
</dbReference>
<dbReference type="GO" id="GO:0004312">
    <property type="term" value="F:fatty acid synthase activity"/>
    <property type="evidence" value="ECO:0007669"/>
    <property type="project" value="TreeGrafter"/>
</dbReference>
<keyword evidence="7" id="KW-0808">Transferase</keyword>
<dbReference type="InterPro" id="IPR006162">
    <property type="entry name" value="Ppantetheine_attach_site"/>
</dbReference>
<dbReference type="InterPro" id="IPR054514">
    <property type="entry name" value="RhiE-like_linker"/>
</dbReference>
<keyword evidence="6" id="KW-0597">Phosphoprotein</keyword>
<dbReference type="Gene3D" id="1.10.1240.100">
    <property type="match status" value="1"/>
</dbReference>
<dbReference type="Pfam" id="PF00550">
    <property type="entry name" value="PP-binding"/>
    <property type="match status" value="2"/>
</dbReference>
<gene>
    <name evidence="12" type="ORF">C7459_104198</name>
</gene>
<dbReference type="GO" id="GO:0004315">
    <property type="term" value="F:3-oxoacyl-[acyl-carrier-protein] synthase activity"/>
    <property type="evidence" value="ECO:0007669"/>
    <property type="project" value="InterPro"/>
</dbReference>